<keyword evidence="1" id="KW-0808">Transferase</keyword>
<proteinExistence type="predicted"/>
<dbReference type="InterPro" id="IPR029044">
    <property type="entry name" value="Nucleotide-diphossugar_trans"/>
</dbReference>
<evidence type="ECO:0000313" key="1">
    <source>
        <dbReference type="EMBL" id="GAM63342.1"/>
    </source>
</evidence>
<dbReference type="PANTHER" id="PTHR46390:SF1">
    <property type="entry name" value="MANNOSE-1-PHOSPHATE GUANYLYLTRANSFERASE"/>
    <property type="match status" value="1"/>
</dbReference>
<dbReference type="GO" id="GO:0009298">
    <property type="term" value="P:GDP-mannose biosynthetic process"/>
    <property type="evidence" value="ECO:0007669"/>
    <property type="project" value="TreeGrafter"/>
</dbReference>
<dbReference type="InterPro" id="IPR051161">
    <property type="entry name" value="Mannose-6P_isomerase_type2"/>
</dbReference>
<evidence type="ECO:0000313" key="2">
    <source>
        <dbReference type="Proteomes" id="UP000031670"/>
    </source>
</evidence>
<dbReference type="Proteomes" id="UP000031670">
    <property type="component" value="Unassembled WGS sequence"/>
</dbReference>
<dbReference type="Gene3D" id="3.90.550.10">
    <property type="entry name" value="Spore Coat Polysaccharide Biosynthesis Protein SpsA, Chain A"/>
    <property type="match status" value="1"/>
</dbReference>
<dbReference type="SUPFAM" id="SSF51182">
    <property type="entry name" value="RmlC-like cupins"/>
    <property type="match status" value="1"/>
</dbReference>
<name>A0A0B8PFE4_9VIBR</name>
<reference evidence="1 2" key="1">
    <citation type="submission" date="2015-01" db="EMBL/GenBank/DDBJ databases">
        <title>Vibrio sp. C5 JCM 19232 whole genome shotgun sequence.</title>
        <authorList>
            <person name="Sawabe T."/>
            <person name="Meirelles P."/>
            <person name="Feng G."/>
            <person name="Sayaka M."/>
            <person name="Hattori M."/>
            <person name="Ohkuma M."/>
        </authorList>
    </citation>
    <scope>NUCLEOTIDE SEQUENCE [LARGE SCALE GENOMIC DNA]</scope>
    <source>
        <strain evidence="1 2">JCM19232</strain>
    </source>
</reference>
<reference evidence="1 2" key="2">
    <citation type="submission" date="2015-01" db="EMBL/GenBank/DDBJ databases">
        <authorList>
            <consortium name="NBRP consortium"/>
            <person name="Sawabe T."/>
            <person name="Meirelles P."/>
            <person name="Feng G."/>
            <person name="Sayaka M."/>
            <person name="Hattori M."/>
            <person name="Ohkuma M."/>
        </authorList>
    </citation>
    <scope>NUCLEOTIDE SEQUENCE [LARGE SCALE GENOMIC DNA]</scope>
    <source>
        <strain evidence="1 2">JCM19232</strain>
    </source>
</reference>
<dbReference type="PANTHER" id="PTHR46390">
    <property type="entry name" value="MANNOSE-1-PHOSPHATE GUANYLYLTRANSFERASE"/>
    <property type="match status" value="1"/>
</dbReference>
<comment type="caution">
    <text evidence="1">The sequence shown here is derived from an EMBL/GenBank/DDBJ whole genome shotgun (WGS) entry which is preliminary data.</text>
</comment>
<sequence length="64" mass="7370">MFLFKASRYLEELGQHRPDILEACQKSIAGSKPDLDFIRLDENAFKACPDDSIDYAVMEKQMMV</sequence>
<dbReference type="EMBL" id="BBSA01000008">
    <property type="protein sequence ID" value="GAM63342.1"/>
    <property type="molecule type" value="Genomic_DNA"/>
</dbReference>
<organism evidence="1 2">
    <name type="scientific">Vibrio ishigakensis</name>
    <dbReference type="NCBI Taxonomy" id="1481914"/>
    <lineage>
        <taxon>Bacteria</taxon>
        <taxon>Pseudomonadati</taxon>
        <taxon>Pseudomonadota</taxon>
        <taxon>Gammaproteobacteria</taxon>
        <taxon>Vibrionales</taxon>
        <taxon>Vibrionaceae</taxon>
        <taxon>Vibrio</taxon>
    </lineage>
</organism>
<protein>
    <submittedName>
        <fullName evidence="1">Mannose-1-phosphate guanylyltransferase</fullName>
    </submittedName>
</protein>
<dbReference type="GO" id="GO:0004475">
    <property type="term" value="F:mannose-1-phosphate guanylyltransferase (GTP) activity"/>
    <property type="evidence" value="ECO:0007669"/>
    <property type="project" value="TreeGrafter"/>
</dbReference>
<dbReference type="InterPro" id="IPR011051">
    <property type="entry name" value="RmlC_Cupin_sf"/>
</dbReference>
<keyword evidence="1" id="KW-0548">Nucleotidyltransferase</keyword>
<accession>A0A0B8PFE4</accession>
<dbReference type="AlphaFoldDB" id="A0A0B8PFE4"/>
<gene>
    <name evidence="1" type="ORF">JCM19232_1489</name>
</gene>